<proteinExistence type="predicted"/>
<dbReference type="GO" id="GO:0016020">
    <property type="term" value="C:membrane"/>
    <property type="evidence" value="ECO:0007669"/>
    <property type="project" value="UniProtKB-SubCell"/>
</dbReference>
<dbReference type="GO" id="GO:0022857">
    <property type="term" value="F:transmembrane transporter activity"/>
    <property type="evidence" value="ECO:0007669"/>
    <property type="project" value="TreeGrafter"/>
</dbReference>
<evidence type="ECO:0000256" key="1">
    <source>
        <dbReference type="ARBA" id="ARBA00004141"/>
    </source>
</evidence>
<dbReference type="PANTHER" id="PTHR43791:SF92">
    <property type="entry name" value="AGL026WP"/>
    <property type="match status" value="1"/>
</dbReference>
<dbReference type="SUPFAM" id="SSF103473">
    <property type="entry name" value="MFS general substrate transporter"/>
    <property type="match status" value="1"/>
</dbReference>
<dbReference type="InterPro" id="IPR036259">
    <property type="entry name" value="MFS_trans_sf"/>
</dbReference>
<protein>
    <submittedName>
        <fullName evidence="7">MFS transporter</fullName>
    </submittedName>
</protein>
<evidence type="ECO:0000256" key="6">
    <source>
        <dbReference type="SAM" id="Phobius"/>
    </source>
</evidence>
<evidence type="ECO:0000313" key="7">
    <source>
        <dbReference type="EMBL" id="KAG9921356.1"/>
    </source>
</evidence>
<gene>
    <name evidence="7" type="ORF">KCU98_g22166</name>
</gene>
<feature type="transmembrane region" description="Helical" evidence="6">
    <location>
        <begin position="43"/>
        <end position="64"/>
    </location>
</feature>
<keyword evidence="2" id="KW-0813">Transport</keyword>
<feature type="transmembrane region" description="Helical" evidence="6">
    <location>
        <begin position="12"/>
        <end position="31"/>
    </location>
</feature>
<evidence type="ECO:0000256" key="4">
    <source>
        <dbReference type="ARBA" id="ARBA00022989"/>
    </source>
</evidence>
<keyword evidence="5 6" id="KW-0472">Membrane</keyword>
<dbReference type="Gene3D" id="1.20.1250.20">
    <property type="entry name" value="MFS general substrate transporter like domains"/>
    <property type="match status" value="1"/>
</dbReference>
<feature type="transmembrane region" description="Helical" evidence="6">
    <location>
        <begin position="134"/>
        <end position="157"/>
    </location>
</feature>
<reference evidence="7" key="2">
    <citation type="submission" date="2021-08" db="EMBL/GenBank/DDBJ databases">
        <authorList>
            <person name="Gostincar C."/>
            <person name="Sun X."/>
            <person name="Song Z."/>
            <person name="Gunde-Cimerman N."/>
        </authorList>
    </citation>
    <scope>NUCLEOTIDE SEQUENCE</scope>
    <source>
        <strain evidence="7">EXF-9298</strain>
    </source>
</reference>
<feature type="non-terminal residue" evidence="7">
    <location>
        <position position="193"/>
    </location>
</feature>
<name>A0A9P8JGK4_AURME</name>
<comment type="caution">
    <text evidence="7">The sequence shown here is derived from an EMBL/GenBank/DDBJ whole genome shotgun (WGS) entry which is preliminary data.</text>
</comment>
<sequence>CIVVATLGYSKIISLCLTAPPYCLAVITAFLNALHADRTGERFFHITIPLLFAVAAFILAAATTSTAPRYVAMMLMVPGVYTGYVVALAWISNTIPRPPAKRAAALAGINAISNASSIYASYMYPSSAGPRYVVAMSVNCATAALAIIMAFTLRMILVRLNKKLDRGEHVEGAVSAGQGIPGEAAKKGFRFLL</sequence>
<keyword evidence="4 6" id="KW-1133">Transmembrane helix</keyword>
<organism evidence="7 8">
    <name type="scientific">Aureobasidium melanogenum</name>
    <name type="common">Aureobasidium pullulans var. melanogenum</name>
    <dbReference type="NCBI Taxonomy" id="46634"/>
    <lineage>
        <taxon>Eukaryota</taxon>
        <taxon>Fungi</taxon>
        <taxon>Dikarya</taxon>
        <taxon>Ascomycota</taxon>
        <taxon>Pezizomycotina</taxon>
        <taxon>Dothideomycetes</taxon>
        <taxon>Dothideomycetidae</taxon>
        <taxon>Dothideales</taxon>
        <taxon>Saccotheciaceae</taxon>
        <taxon>Aureobasidium</taxon>
    </lineage>
</organism>
<keyword evidence="8" id="KW-1185">Reference proteome</keyword>
<feature type="non-terminal residue" evidence="7">
    <location>
        <position position="1"/>
    </location>
</feature>
<evidence type="ECO:0000313" key="8">
    <source>
        <dbReference type="Proteomes" id="UP000729357"/>
    </source>
</evidence>
<dbReference type="AlphaFoldDB" id="A0A9P8JGK4"/>
<evidence type="ECO:0000256" key="5">
    <source>
        <dbReference type="ARBA" id="ARBA00023136"/>
    </source>
</evidence>
<dbReference type="PANTHER" id="PTHR43791">
    <property type="entry name" value="PERMEASE-RELATED"/>
    <property type="match status" value="1"/>
</dbReference>
<dbReference type="EMBL" id="JAHFXS010008323">
    <property type="protein sequence ID" value="KAG9921356.1"/>
    <property type="molecule type" value="Genomic_DNA"/>
</dbReference>
<comment type="subcellular location">
    <subcellularLocation>
        <location evidence="1">Membrane</location>
        <topology evidence="1">Multi-pass membrane protein</topology>
    </subcellularLocation>
</comment>
<dbReference type="FunFam" id="1.20.1250.20:FF:000013">
    <property type="entry name" value="MFS general substrate transporter"/>
    <property type="match status" value="1"/>
</dbReference>
<dbReference type="Proteomes" id="UP000729357">
    <property type="component" value="Unassembled WGS sequence"/>
</dbReference>
<evidence type="ECO:0000256" key="2">
    <source>
        <dbReference type="ARBA" id="ARBA00022448"/>
    </source>
</evidence>
<feature type="transmembrane region" description="Helical" evidence="6">
    <location>
        <begin position="70"/>
        <end position="91"/>
    </location>
</feature>
<evidence type="ECO:0000256" key="3">
    <source>
        <dbReference type="ARBA" id="ARBA00022692"/>
    </source>
</evidence>
<reference evidence="7" key="1">
    <citation type="journal article" date="2021" name="J Fungi (Basel)">
        <title>Virulence traits and population genomics of the black yeast Aureobasidium melanogenum.</title>
        <authorList>
            <person name="Cernosa A."/>
            <person name="Sun X."/>
            <person name="Gostincar C."/>
            <person name="Fang C."/>
            <person name="Gunde-Cimerman N."/>
            <person name="Song Z."/>
        </authorList>
    </citation>
    <scope>NUCLEOTIDE SEQUENCE</scope>
    <source>
        <strain evidence="7">EXF-9298</strain>
    </source>
</reference>
<accession>A0A9P8JGK4</accession>
<keyword evidence="3 6" id="KW-0812">Transmembrane</keyword>